<name>A0A812LTE0_9DINO</name>
<accession>A0A812LTE0</accession>
<dbReference type="AlphaFoldDB" id="A0A812LTE0"/>
<feature type="compositionally biased region" description="Polar residues" evidence="1">
    <location>
        <begin position="44"/>
        <end position="53"/>
    </location>
</feature>
<dbReference type="OrthoDB" id="409372at2759"/>
<evidence type="ECO:0000313" key="2">
    <source>
        <dbReference type="EMBL" id="CAE7249245.1"/>
    </source>
</evidence>
<feature type="region of interest" description="Disordered" evidence="1">
    <location>
        <begin position="30"/>
        <end position="58"/>
    </location>
</feature>
<keyword evidence="3" id="KW-1185">Reference proteome</keyword>
<proteinExistence type="predicted"/>
<protein>
    <submittedName>
        <fullName evidence="2">Uncharacterized protein</fullName>
    </submittedName>
</protein>
<evidence type="ECO:0000313" key="3">
    <source>
        <dbReference type="Proteomes" id="UP000604046"/>
    </source>
</evidence>
<evidence type="ECO:0000256" key="1">
    <source>
        <dbReference type="SAM" id="MobiDB-lite"/>
    </source>
</evidence>
<sequence length="331" mass="36200">MPAQLLMWSNQTVEQVKSSWVLPADAIQAQVPTPTPPTSLSPTASEAGSSQRPSPGPPLQLDALLAALKWKPSANFAENLTTSHWRPHRYGAAQWSKIDAAIDSSGHTRCGTARDSWSCAGTGYSRELNHTKPWNASYDILKLPLGTQILALGNSLMAQLVHTVICSHHWDIVYPNPDIRANSVIVQNNATGIILVLISNEQDVDGSVKPSHPANLIRQVKWVPDIILLGSINHRNASWAAERRNLLREASPDATIIDLPEKHTGDCCAAPSCWKAKGCQDKFIPAHDCVPGPILRYAEQLVQVFQSAVHKEDFTQSCLGVGRERPLYPCL</sequence>
<gene>
    <name evidence="2" type="ORF">SNAT2548_LOCUS12132</name>
</gene>
<comment type="caution">
    <text evidence="2">The sequence shown here is derived from an EMBL/GenBank/DDBJ whole genome shotgun (WGS) entry which is preliminary data.</text>
</comment>
<reference evidence="2" key="1">
    <citation type="submission" date="2021-02" db="EMBL/GenBank/DDBJ databases">
        <authorList>
            <person name="Dougan E. K."/>
            <person name="Rhodes N."/>
            <person name="Thang M."/>
            <person name="Chan C."/>
        </authorList>
    </citation>
    <scope>NUCLEOTIDE SEQUENCE</scope>
</reference>
<dbReference type="Proteomes" id="UP000604046">
    <property type="component" value="Unassembled WGS sequence"/>
</dbReference>
<dbReference type="EMBL" id="CAJNDS010001136">
    <property type="protein sequence ID" value="CAE7249245.1"/>
    <property type="molecule type" value="Genomic_DNA"/>
</dbReference>
<organism evidence="2 3">
    <name type="scientific">Symbiodinium natans</name>
    <dbReference type="NCBI Taxonomy" id="878477"/>
    <lineage>
        <taxon>Eukaryota</taxon>
        <taxon>Sar</taxon>
        <taxon>Alveolata</taxon>
        <taxon>Dinophyceae</taxon>
        <taxon>Suessiales</taxon>
        <taxon>Symbiodiniaceae</taxon>
        <taxon>Symbiodinium</taxon>
    </lineage>
</organism>